<evidence type="ECO:0000313" key="9">
    <source>
        <dbReference type="EMBL" id="TLU99552.1"/>
    </source>
</evidence>
<dbReference type="GO" id="GO:0005886">
    <property type="term" value="C:plasma membrane"/>
    <property type="evidence" value="ECO:0007669"/>
    <property type="project" value="UniProtKB-SubCell"/>
</dbReference>
<feature type="transmembrane region" description="Helical" evidence="7">
    <location>
        <begin position="46"/>
        <end position="65"/>
    </location>
</feature>
<evidence type="ECO:0000256" key="2">
    <source>
        <dbReference type="ARBA" id="ARBA00006448"/>
    </source>
</evidence>
<dbReference type="InterPro" id="IPR007353">
    <property type="entry name" value="DUF421"/>
</dbReference>
<evidence type="ECO:0000313" key="10">
    <source>
        <dbReference type="Proteomes" id="UP000306402"/>
    </source>
</evidence>
<keyword evidence="10" id="KW-1185">Reference proteome</keyword>
<dbReference type="Proteomes" id="UP000306402">
    <property type="component" value="Unassembled WGS sequence"/>
</dbReference>
<name>A0A5R9KTD3_9BACT</name>
<dbReference type="RefSeq" id="WP_138367841.1">
    <property type="nucleotide sequence ID" value="NZ_VCEJ01000005.1"/>
</dbReference>
<protein>
    <submittedName>
        <fullName evidence="9">DUF421 domain-containing protein</fullName>
    </submittedName>
</protein>
<comment type="subcellular location">
    <subcellularLocation>
        <location evidence="1">Cell membrane</location>
        <topology evidence="1">Multi-pass membrane protein</topology>
    </subcellularLocation>
</comment>
<dbReference type="AlphaFoldDB" id="A0A5R9KTD3"/>
<evidence type="ECO:0000256" key="4">
    <source>
        <dbReference type="ARBA" id="ARBA00022692"/>
    </source>
</evidence>
<dbReference type="Gene3D" id="3.30.240.20">
    <property type="entry name" value="bsu07140 like domains"/>
    <property type="match status" value="1"/>
</dbReference>
<dbReference type="PANTHER" id="PTHR34582:SF6">
    <property type="entry name" value="UPF0702 TRANSMEMBRANE PROTEIN YCAP"/>
    <property type="match status" value="1"/>
</dbReference>
<dbReference type="OrthoDB" id="6538282at2"/>
<comment type="caution">
    <text evidence="9">The sequence shown here is derived from an EMBL/GenBank/DDBJ whole genome shotgun (WGS) entry which is preliminary data.</text>
</comment>
<evidence type="ECO:0000256" key="1">
    <source>
        <dbReference type="ARBA" id="ARBA00004651"/>
    </source>
</evidence>
<feature type="transmembrane region" description="Helical" evidence="7">
    <location>
        <begin position="71"/>
        <end position="88"/>
    </location>
</feature>
<keyword evidence="4 7" id="KW-0812">Transmembrane</keyword>
<sequence>MDIKEIFISDLDWPGAFTIAIKTAIMFLMVLLFLRLSGKKGVRELTFFEVAIIISLGTAAGDPMLMKESAILPSIIVFAVIILIYRLLTSFAARSEKFEMILEGDPFYIIEDGMFTLEEERDNNFAKDEFFSELRSQGVEHIGQVKTGILETSGMLSIYFYPDDQVRKGLPILPKPYHSKSKNILASGYYACTTCANVQELSHRQKCERCGESEWVQAVDNLRIS</sequence>
<dbReference type="EMBL" id="VCEJ01000005">
    <property type="protein sequence ID" value="TLU99552.1"/>
    <property type="molecule type" value="Genomic_DNA"/>
</dbReference>
<feature type="domain" description="YetF C-terminal" evidence="8">
    <location>
        <begin position="94"/>
        <end position="163"/>
    </location>
</feature>
<dbReference type="InterPro" id="IPR023090">
    <property type="entry name" value="UPF0702_alpha/beta_dom_sf"/>
</dbReference>
<dbReference type="PANTHER" id="PTHR34582">
    <property type="entry name" value="UPF0702 TRANSMEMBRANE PROTEIN YCAP"/>
    <property type="match status" value="1"/>
</dbReference>
<evidence type="ECO:0000256" key="5">
    <source>
        <dbReference type="ARBA" id="ARBA00022989"/>
    </source>
</evidence>
<evidence type="ECO:0000256" key="3">
    <source>
        <dbReference type="ARBA" id="ARBA00022475"/>
    </source>
</evidence>
<reference evidence="9 10" key="1">
    <citation type="submission" date="2019-05" db="EMBL/GenBank/DDBJ databases">
        <authorList>
            <person name="Qu J.-H."/>
        </authorList>
    </citation>
    <scope>NUCLEOTIDE SEQUENCE [LARGE SCALE GENOMIC DNA]</scope>
    <source>
        <strain evidence="9 10">T17</strain>
    </source>
</reference>
<comment type="similarity">
    <text evidence="2">Belongs to the UPF0702 family.</text>
</comment>
<keyword evidence="6 7" id="KW-0472">Membrane</keyword>
<evidence type="ECO:0000259" key="8">
    <source>
        <dbReference type="Pfam" id="PF04239"/>
    </source>
</evidence>
<proteinExistence type="inferred from homology"/>
<gene>
    <name evidence="9" type="ORF">FEN17_23650</name>
</gene>
<keyword evidence="5 7" id="KW-1133">Transmembrane helix</keyword>
<feature type="transmembrane region" description="Helical" evidence="7">
    <location>
        <begin position="15"/>
        <end position="34"/>
    </location>
</feature>
<dbReference type="Pfam" id="PF04239">
    <property type="entry name" value="DUF421"/>
    <property type="match status" value="1"/>
</dbReference>
<organism evidence="9 10">
    <name type="scientific">Dyadobacter luticola</name>
    <dbReference type="NCBI Taxonomy" id="1979387"/>
    <lineage>
        <taxon>Bacteria</taxon>
        <taxon>Pseudomonadati</taxon>
        <taxon>Bacteroidota</taxon>
        <taxon>Cytophagia</taxon>
        <taxon>Cytophagales</taxon>
        <taxon>Spirosomataceae</taxon>
        <taxon>Dyadobacter</taxon>
    </lineage>
</organism>
<accession>A0A5R9KTD3</accession>
<evidence type="ECO:0000256" key="6">
    <source>
        <dbReference type="ARBA" id="ARBA00023136"/>
    </source>
</evidence>
<keyword evidence="3" id="KW-1003">Cell membrane</keyword>
<evidence type="ECO:0000256" key="7">
    <source>
        <dbReference type="SAM" id="Phobius"/>
    </source>
</evidence>